<evidence type="ECO:0000259" key="3">
    <source>
        <dbReference type="Pfam" id="PF13505"/>
    </source>
</evidence>
<keyword evidence="1 2" id="KW-0732">Signal</keyword>
<protein>
    <submittedName>
        <fullName evidence="4">Outer membrane protein with beta-barrel domain</fullName>
    </submittedName>
</protein>
<comment type="caution">
    <text evidence="4">The sequence shown here is derived from an EMBL/GenBank/DDBJ whole genome shotgun (WGS) entry which is preliminary data.</text>
</comment>
<reference evidence="4 5" key="1">
    <citation type="submission" date="2018-06" db="EMBL/GenBank/DDBJ databases">
        <title>Genomic Encyclopedia of Type Strains, Phase IV (KMG-IV): sequencing the most valuable type-strain genomes for metagenomic binning, comparative biology and taxonomic classification.</title>
        <authorList>
            <person name="Goeker M."/>
        </authorList>
    </citation>
    <scope>NUCLEOTIDE SEQUENCE [LARGE SCALE GENOMIC DNA]</scope>
    <source>
        <strain evidence="4 5">DSM 24032</strain>
    </source>
</reference>
<evidence type="ECO:0000313" key="5">
    <source>
        <dbReference type="Proteomes" id="UP000253083"/>
    </source>
</evidence>
<dbReference type="Gene3D" id="2.40.160.20">
    <property type="match status" value="1"/>
</dbReference>
<feature type="chain" id="PRO_5017281916" evidence="2">
    <location>
        <begin position="19"/>
        <end position="196"/>
    </location>
</feature>
<dbReference type="InterPro" id="IPR027385">
    <property type="entry name" value="Beta-barrel_OMP"/>
</dbReference>
<name>A0A395JNG7_9GAMM</name>
<organism evidence="4 5">
    <name type="scientific">Arenicella xantha</name>
    <dbReference type="NCBI Taxonomy" id="644221"/>
    <lineage>
        <taxon>Bacteria</taxon>
        <taxon>Pseudomonadati</taxon>
        <taxon>Pseudomonadota</taxon>
        <taxon>Gammaproteobacteria</taxon>
        <taxon>Arenicellales</taxon>
        <taxon>Arenicellaceae</taxon>
        <taxon>Arenicella</taxon>
    </lineage>
</organism>
<dbReference type="InParanoid" id="A0A395JNG7"/>
<dbReference type="EMBL" id="QNRT01000002">
    <property type="protein sequence ID" value="RBP51337.1"/>
    <property type="molecule type" value="Genomic_DNA"/>
</dbReference>
<gene>
    <name evidence="4" type="ORF">DFR28_102757</name>
</gene>
<dbReference type="InterPro" id="IPR011250">
    <property type="entry name" value="OMP/PagP_B-barrel"/>
</dbReference>
<accession>A0A395JNG7</accession>
<dbReference type="RefSeq" id="WP_113954112.1">
    <property type="nucleotide sequence ID" value="NZ_QNRT01000002.1"/>
</dbReference>
<sequence>MKAIIALLVLISVGGATAQFARAGEFSIGLMAGQATFDEINTICNDVRQQGPEYFVVRCTNPDDSDSALGINAAFHFNDSWAIEAGYVDLGEYVTRLSVLRESADITLSAESLYLAGVGTVPLSQRFSLSGRAGVYEARGEVGVVSAFDAVEIDGDAEFYAGASVDFRVTDKLALQVRYDAFDEIKLIAAGVQFRF</sequence>
<evidence type="ECO:0000313" key="4">
    <source>
        <dbReference type="EMBL" id="RBP51337.1"/>
    </source>
</evidence>
<dbReference type="Proteomes" id="UP000253083">
    <property type="component" value="Unassembled WGS sequence"/>
</dbReference>
<dbReference type="OrthoDB" id="5786186at2"/>
<evidence type="ECO:0000256" key="2">
    <source>
        <dbReference type="SAM" id="SignalP"/>
    </source>
</evidence>
<dbReference type="AlphaFoldDB" id="A0A395JNG7"/>
<dbReference type="Pfam" id="PF13505">
    <property type="entry name" value="OMP_b-brl"/>
    <property type="match status" value="1"/>
</dbReference>
<feature type="domain" description="Outer membrane protein beta-barrel" evidence="3">
    <location>
        <begin position="7"/>
        <end position="184"/>
    </location>
</feature>
<keyword evidence="5" id="KW-1185">Reference proteome</keyword>
<dbReference type="SUPFAM" id="SSF56925">
    <property type="entry name" value="OMPA-like"/>
    <property type="match status" value="1"/>
</dbReference>
<evidence type="ECO:0000256" key="1">
    <source>
        <dbReference type="ARBA" id="ARBA00022729"/>
    </source>
</evidence>
<feature type="signal peptide" evidence="2">
    <location>
        <begin position="1"/>
        <end position="18"/>
    </location>
</feature>
<proteinExistence type="predicted"/>